<dbReference type="OrthoDB" id="9811471at2"/>
<dbReference type="SUPFAM" id="SSF75304">
    <property type="entry name" value="Amidase signature (AS) enzymes"/>
    <property type="match status" value="1"/>
</dbReference>
<dbReference type="AlphaFoldDB" id="A0A369B2M4"/>
<sequence>MIKDATYIANLIKNKEMSPIEALEEMQRNANENQDLNAFVELDIEKAKKELKNKKKSDIEHLPFYGVPFPLKDVGQSKKGFAQTFGSKLFEKNKANQTNDYTRKIEEAGFIPFGVTTSPEFAFKNVTDAQIYGPTLNPLDKERFSGGSSGGAASVVASGISPIAGASDGGGSIRIPASFTGLIGLKPSRGMIITGPDDYRSWQGASVNFALSISIRDTQKMLNVLKPDNQYSPYNRPNAMLPVVNRPLKIAVCFTSPVGNPVSDEAIEAVMEAAKFIEKLGHRVEMIDYPVNGDELIRSYYKMNGGETAAMFEEMEEAFNREMTIDDMELMTWTIYQYGKRLSASEYSKTFSSWDQAGVTMEKLFETYDLFLSPTATTIAPKITDDLQSDEIREKMLQAEHLNKAELEELVYDMFEKSLWITPYTQLANLTGQPAISLPTYVTKNEGLPIGVQLMANRGNDRLLLEVGQWFEDLKKLMIPSIYKRY</sequence>
<dbReference type="GeneID" id="63145218"/>
<comment type="caution">
    <text evidence="2">The sequence shown here is derived from an EMBL/GenBank/DDBJ whole genome shotgun (WGS) entry which is preliminary data.</text>
</comment>
<dbReference type="GO" id="GO:0003824">
    <property type="term" value="F:catalytic activity"/>
    <property type="evidence" value="ECO:0007669"/>
    <property type="project" value="InterPro"/>
</dbReference>
<dbReference type="Pfam" id="PF01425">
    <property type="entry name" value="Amidase"/>
    <property type="match status" value="1"/>
</dbReference>
<proteinExistence type="inferred from homology"/>
<keyword evidence="3" id="KW-1185">Reference proteome</keyword>
<dbReference type="EMBL" id="NGJX01000002">
    <property type="protein sequence ID" value="RSU04230.1"/>
    <property type="molecule type" value="Genomic_DNA"/>
</dbReference>
<dbReference type="Gene3D" id="3.90.1300.10">
    <property type="entry name" value="Amidase signature (AS) domain"/>
    <property type="match status" value="1"/>
</dbReference>
<dbReference type="RefSeq" id="WP_114288545.1">
    <property type="nucleotide sequence ID" value="NZ_CP122523.1"/>
</dbReference>
<dbReference type="NCBIfam" id="NF005099">
    <property type="entry name" value="PRK06529.1"/>
    <property type="match status" value="1"/>
</dbReference>
<organism evidence="2 3">
    <name type="scientific">Vagococcus fluvialis</name>
    <dbReference type="NCBI Taxonomy" id="2738"/>
    <lineage>
        <taxon>Bacteria</taxon>
        <taxon>Bacillati</taxon>
        <taxon>Bacillota</taxon>
        <taxon>Bacilli</taxon>
        <taxon>Lactobacillales</taxon>
        <taxon>Enterococcaceae</taxon>
        <taxon>Vagococcus</taxon>
    </lineage>
</organism>
<evidence type="ECO:0000256" key="1">
    <source>
        <dbReference type="ARBA" id="ARBA00009199"/>
    </source>
</evidence>
<evidence type="ECO:0000313" key="2">
    <source>
        <dbReference type="EMBL" id="RSU04230.1"/>
    </source>
</evidence>
<dbReference type="PROSITE" id="PS00571">
    <property type="entry name" value="AMIDASES"/>
    <property type="match status" value="1"/>
</dbReference>
<protein>
    <submittedName>
        <fullName evidence="2">Amidase</fullName>
    </submittedName>
</protein>
<dbReference type="InterPro" id="IPR000120">
    <property type="entry name" value="Amidase"/>
</dbReference>
<gene>
    <name evidence="2" type="ORF">CBF32_02315</name>
</gene>
<comment type="similarity">
    <text evidence="1">Belongs to the amidase family.</text>
</comment>
<name>A0A369B2M4_9ENTE</name>
<dbReference type="PANTHER" id="PTHR11895:SF7">
    <property type="entry name" value="GLUTAMYL-TRNA(GLN) AMIDOTRANSFERASE SUBUNIT A, MITOCHONDRIAL"/>
    <property type="match status" value="1"/>
</dbReference>
<dbReference type="InterPro" id="IPR020556">
    <property type="entry name" value="Amidase_CS"/>
</dbReference>
<reference evidence="2 3" key="1">
    <citation type="submission" date="2017-05" db="EMBL/GenBank/DDBJ databases">
        <title>Vagococcus spp. assemblies.</title>
        <authorList>
            <person name="Gulvik C.A."/>
        </authorList>
    </citation>
    <scope>NUCLEOTIDE SEQUENCE [LARGE SCALE GENOMIC DNA]</scope>
    <source>
        <strain evidence="2 3">NCFB 2497</strain>
    </source>
</reference>
<evidence type="ECO:0000313" key="3">
    <source>
        <dbReference type="Proteomes" id="UP000288197"/>
    </source>
</evidence>
<dbReference type="Proteomes" id="UP000288197">
    <property type="component" value="Unassembled WGS sequence"/>
</dbReference>
<accession>A0A369B2M4</accession>
<dbReference type="PANTHER" id="PTHR11895">
    <property type="entry name" value="TRANSAMIDASE"/>
    <property type="match status" value="1"/>
</dbReference>
<dbReference type="InterPro" id="IPR036928">
    <property type="entry name" value="AS_sf"/>
</dbReference>
<dbReference type="InterPro" id="IPR023631">
    <property type="entry name" value="Amidase_dom"/>
</dbReference>